<dbReference type="CDD" id="cd00143">
    <property type="entry name" value="PP2Cc"/>
    <property type="match status" value="1"/>
</dbReference>
<evidence type="ECO:0000313" key="2">
    <source>
        <dbReference type="EMBL" id="PRX12229.1"/>
    </source>
</evidence>
<keyword evidence="3" id="KW-1185">Reference proteome</keyword>
<dbReference type="InterPro" id="IPR036457">
    <property type="entry name" value="PPM-type-like_dom_sf"/>
</dbReference>
<dbReference type="Gene3D" id="3.60.40.10">
    <property type="entry name" value="PPM-type phosphatase domain"/>
    <property type="match status" value="1"/>
</dbReference>
<comment type="caution">
    <text evidence="2">The sequence shown here is derived from an EMBL/GenBank/DDBJ whole genome shotgun (WGS) entry which is preliminary data.</text>
</comment>
<dbReference type="Pfam" id="PF13672">
    <property type="entry name" value="PP2C_2"/>
    <property type="match status" value="1"/>
</dbReference>
<organism evidence="2 3">
    <name type="scientific">Actinoplanes italicus</name>
    <dbReference type="NCBI Taxonomy" id="113567"/>
    <lineage>
        <taxon>Bacteria</taxon>
        <taxon>Bacillati</taxon>
        <taxon>Actinomycetota</taxon>
        <taxon>Actinomycetes</taxon>
        <taxon>Micromonosporales</taxon>
        <taxon>Micromonosporaceae</taxon>
        <taxon>Actinoplanes</taxon>
    </lineage>
</organism>
<dbReference type="SMART" id="SM00332">
    <property type="entry name" value="PP2Cc"/>
    <property type="match status" value="1"/>
</dbReference>
<protein>
    <submittedName>
        <fullName evidence="2">Serine/threonine protein phosphatase PrpC</fullName>
    </submittedName>
</protein>
<feature type="domain" description="PPM-type phosphatase" evidence="1">
    <location>
        <begin position="16"/>
        <end position="246"/>
    </location>
</feature>
<name>A0A2T0JWS2_9ACTN</name>
<evidence type="ECO:0000259" key="1">
    <source>
        <dbReference type="PROSITE" id="PS51746"/>
    </source>
</evidence>
<evidence type="ECO:0000313" key="3">
    <source>
        <dbReference type="Proteomes" id="UP000239415"/>
    </source>
</evidence>
<accession>A0A2T0JWS2</accession>
<dbReference type="EMBL" id="PVMZ01000029">
    <property type="protein sequence ID" value="PRX12229.1"/>
    <property type="molecule type" value="Genomic_DNA"/>
</dbReference>
<gene>
    <name evidence="2" type="ORF">CLV67_12986</name>
</gene>
<dbReference type="OrthoDB" id="9801841at2"/>
<dbReference type="RefSeq" id="WP_106329930.1">
    <property type="nucleotide sequence ID" value="NZ_BOMO01000161.1"/>
</dbReference>
<proteinExistence type="predicted"/>
<reference evidence="2 3" key="1">
    <citation type="submission" date="2018-03" db="EMBL/GenBank/DDBJ databases">
        <title>Genomic Encyclopedia of Archaeal and Bacterial Type Strains, Phase II (KMG-II): from individual species to whole genera.</title>
        <authorList>
            <person name="Goeker M."/>
        </authorList>
    </citation>
    <scope>NUCLEOTIDE SEQUENCE [LARGE SCALE GENOMIC DNA]</scope>
    <source>
        <strain evidence="2 3">DSM 43146</strain>
    </source>
</reference>
<dbReference type="SUPFAM" id="SSF81606">
    <property type="entry name" value="PP2C-like"/>
    <property type="match status" value="1"/>
</dbReference>
<dbReference type="InterPro" id="IPR001932">
    <property type="entry name" value="PPM-type_phosphatase-like_dom"/>
</dbReference>
<sequence length="247" mass="26207">MEITTAEWTVAGRLVTATAGSVVGNRYRDNFDVLHLDTVRPLAVVADGMGDGPGSTAAGRTSVEVFVRETAAVTGPAALRAAVAGVQRAVRDAGRRIDGLTGCTLTAFVQDADGPGEEGSVWIVQLGDSRAYRVRDGVLELLTSDHTAAWLGILNGWYAPNSREAWIDRHRLTRYAGHPGMPEPDLLNVSLRPGDRFLLCTDGVSDQLDDRFLAAALTGRATVHELLESTLTAGGDDNATVVLIDVS</sequence>
<dbReference type="PROSITE" id="PS51746">
    <property type="entry name" value="PPM_2"/>
    <property type="match status" value="1"/>
</dbReference>
<dbReference type="AlphaFoldDB" id="A0A2T0JWS2"/>
<dbReference type="Proteomes" id="UP000239415">
    <property type="component" value="Unassembled WGS sequence"/>
</dbReference>
<dbReference type="SMART" id="SM00331">
    <property type="entry name" value="PP2C_SIG"/>
    <property type="match status" value="1"/>
</dbReference>